<proteinExistence type="predicted"/>
<dbReference type="EMBL" id="UINC01097977">
    <property type="protein sequence ID" value="SVC56126.1"/>
    <property type="molecule type" value="Genomic_DNA"/>
</dbReference>
<protein>
    <submittedName>
        <fullName evidence="1">Uncharacterized protein</fullName>
    </submittedName>
</protein>
<dbReference type="AlphaFoldDB" id="A0A382N4X2"/>
<evidence type="ECO:0000313" key="1">
    <source>
        <dbReference type="EMBL" id="SVC56126.1"/>
    </source>
</evidence>
<reference evidence="1" key="1">
    <citation type="submission" date="2018-05" db="EMBL/GenBank/DDBJ databases">
        <authorList>
            <person name="Lanie J.A."/>
            <person name="Ng W.-L."/>
            <person name="Kazmierczak K.M."/>
            <person name="Andrzejewski T.M."/>
            <person name="Davidsen T.M."/>
            <person name="Wayne K.J."/>
            <person name="Tettelin H."/>
            <person name="Glass J.I."/>
            <person name="Rusch D."/>
            <person name="Podicherti R."/>
            <person name="Tsui H.-C.T."/>
            <person name="Winkler M.E."/>
        </authorList>
    </citation>
    <scope>NUCLEOTIDE SEQUENCE</scope>
</reference>
<gene>
    <name evidence="1" type="ORF">METZ01_LOCUS308980</name>
</gene>
<feature type="non-terminal residue" evidence="1">
    <location>
        <position position="27"/>
    </location>
</feature>
<accession>A0A382N4X2</accession>
<name>A0A382N4X2_9ZZZZ</name>
<organism evidence="1">
    <name type="scientific">marine metagenome</name>
    <dbReference type="NCBI Taxonomy" id="408172"/>
    <lineage>
        <taxon>unclassified sequences</taxon>
        <taxon>metagenomes</taxon>
        <taxon>ecological metagenomes</taxon>
    </lineage>
</organism>
<sequence>MITWYVAYFTDGLDGFQELFQQDIDTS</sequence>